<protein>
    <submittedName>
        <fullName evidence="10">Membrane metallo-endopeptidase-like 1</fullName>
    </submittedName>
</protein>
<evidence type="ECO:0000259" key="8">
    <source>
        <dbReference type="Pfam" id="PF01431"/>
    </source>
</evidence>
<dbReference type="InterPro" id="IPR042089">
    <property type="entry name" value="Peptidase_M13_dom_2"/>
</dbReference>
<evidence type="ECO:0000256" key="6">
    <source>
        <dbReference type="ARBA" id="ARBA00023049"/>
    </source>
</evidence>
<dbReference type="GO" id="GO:0016485">
    <property type="term" value="P:protein processing"/>
    <property type="evidence" value="ECO:0007669"/>
    <property type="project" value="TreeGrafter"/>
</dbReference>
<dbReference type="Gene3D" id="1.10.1380.10">
    <property type="entry name" value="Neutral endopeptidase , domain2"/>
    <property type="match status" value="1"/>
</dbReference>
<keyword evidence="5" id="KW-0862">Zinc</keyword>
<name>A0A210R2P6_MIZYE</name>
<dbReference type="PROSITE" id="PS51885">
    <property type="entry name" value="NEPRILYSIN"/>
    <property type="match status" value="1"/>
</dbReference>
<evidence type="ECO:0000256" key="3">
    <source>
        <dbReference type="ARBA" id="ARBA00022723"/>
    </source>
</evidence>
<dbReference type="Pfam" id="PF01431">
    <property type="entry name" value="Peptidase_M13"/>
    <property type="match status" value="1"/>
</dbReference>
<dbReference type="AlphaFoldDB" id="A0A210R2P6"/>
<keyword evidence="11" id="KW-1185">Reference proteome</keyword>
<evidence type="ECO:0000256" key="5">
    <source>
        <dbReference type="ARBA" id="ARBA00022833"/>
    </source>
</evidence>
<accession>A0A210R2P6</accession>
<dbReference type="Pfam" id="PF05649">
    <property type="entry name" value="Peptidase_M13_N"/>
    <property type="match status" value="1"/>
</dbReference>
<keyword evidence="7" id="KW-0472">Membrane</keyword>
<keyword evidence="4" id="KW-0378">Hydrolase</keyword>
<keyword evidence="2" id="KW-0645">Protease</keyword>
<keyword evidence="6" id="KW-0482">Metalloprotease</keyword>
<dbReference type="PRINTS" id="PR00786">
    <property type="entry name" value="NEPRILYSIN"/>
</dbReference>
<dbReference type="PANTHER" id="PTHR11733">
    <property type="entry name" value="ZINC METALLOPROTEASE FAMILY M13 NEPRILYSIN-RELATED"/>
    <property type="match status" value="1"/>
</dbReference>
<evidence type="ECO:0000256" key="2">
    <source>
        <dbReference type="ARBA" id="ARBA00022670"/>
    </source>
</evidence>
<dbReference type="Gene3D" id="3.40.390.10">
    <property type="entry name" value="Collagenase (Catalytic Domain)"/>
    <property type="match status" value="1"/>
</dbReference>
<evidence type="ECO:0000256" key="7">
    <source>
        <dbReference type="SAM" id="Phobius"/>
    </source>
</evidence>
<evidence type="ECO:0000259" key="9">
    <source>
        <dbReference type="Pfam" id="PF05649"/>
    </source>
</evidence>
<comment type="cofactor">
    <cofactor evidence="1">
        <name>Zn(2+)</name>
        <dbReference type="ChEBI" id="CHEBI:29105"/>
    </cofactor>
</comment>
<feature type="domain" description="Peptidase M13 C-terminal" evidence="8">
    <location>
        <begin position="539"/>
        <end position="746"/>
    </location>
</feature>
<proteinExistence type="predicted"/>
<dbReference type="SUPFAM" id="SSF55486">
    <property type="entry name" value="Metalloproteases ('zincins'), catalytic domain"/>
    <property type="match status" value="1"/>
</dbReference>
<dbReference type="Proteomes" id="UP000242188">
    <property type="component" value="Unassembled WGS sequence"/>
</dbReference>
<dbReference type="EMBL" id="NEDP02000690">
    <property type="protein sequence ID" value="OWF55370.1"/>
    <property type="molecule type" value="Genomic_DNA"/>
</dbReference>
<dbReference type="GO" id="GO:0046872">
    <property type="term" value="F:metal ion binding"/>
    <property type="evidence" value="ECO:0007669"/>
    <property type="project" value="UniProtKB-KW"/>
</dbReference>
<dbReference type="OrthoDB" id="6475849at2759"/>
<gene>
    <name evidence="10" type="ORF">KP79_PYT21720</name>
</gene>
<sequence>MPSEESETKRSEGCWWKRRTLLEKILLVLLLIIFLFLLVLIILLALGIFSFKPQEDDVCTSYGCVQAAASVYNNIDFSVDPCDNFYNYACGNWRKTHVIPEHRTYLARFSVLREEVQVTLKYLLEGESLPGEPKAVQYARKMYKSCINITNIEERNLSAAIDLLDSFGGWPALDDRPGGYWNEDSFDLSLLLSKLMLYYNNPLIGFYVSVDSKNSSARMIFADQPGLNMPGRSFFLKGRNDEKLLAYENLVKSVLLDFGADPVTVDEDVNDQIEFEIALANITIPSNWRRNSEDLYNKYTVGELATTFPEPTKFKFVWKEYINNVFGMENINMHIQDDEPIIVEEPRYFDKLFVTLEQFSKRTVANYVIWSIMQNRIVNLPSRFDNMMTEYNKVLTGRVGSGPRWQKCTSYVNNNFGTAVGRLYVEEKFDEEAKSDMNLMIDGIQKAYGELLEELTWMDDYTKTLAKEKANYMQRKIGYDDFVLNDTVLDAGYQNYSMTEDNYFENILKLLNLWVSGDFKKLRQPVNKDIWTSAPATVNAYYSSPYNRIMFPAGILQPPYYHRDQPRSLNYGGIGSLIGHEITHGFDNRGRQYDKFGNLNQWWGDEVIEKFINNSECFIKQYDKYSYPEAGGKLMNGYQTLGENIADNGGLKQAFRGYRAWVASMGKEEPSLPSLNLTHSQLFFVNFAQIRCSNHRKADAIHHILTGQHSPPRFRVIGTLQNMKEFADTYNCPKGSYMNPEHKCRLW</sequence>
<evidence type="ECO:0000313" key="11">
    <source>
        <dbReference type="Proteomes" id="UP000242188"/>
    </source>
</evidence>
<dbReference type="GO" id="GO:0005886">
    <property type="term" value="C:plasma membrane"/>
    <property type="evidence" value="ECO:0007669"/>
    <property type="project" value="TreeGrafter"/>
</dbReference>
<evidence type="ECO:0000313" key="10">
    <source>
        <dbReference type="EMBL" id="OWF55370.1"/>
    </source>
</evidence>
<dbReference type="InterPro" id="IPR024079">
    <property type="entry name" value="MetalloPept_cat_dom_sf"/>
</dbReference>
<feature type="domain" description="Peptidase M13 N-terminal" evidence="9">
    <location>
        <begin position="81"/>
        <end position="479"/>
    </location>
</feature>
<dbReference type="GO" id="GO:0004222">
    <property type="term" value="F:metalloendopeptidase activity"/>
    <property type="evidence" value="ECO:0007669"/>
    <property type="project" value="InterPro"/>
</dbReference>
<reference evidence="10 11" key="1">
    <citation type="journal article" date="2017" name="Nat. Ecol. Evol.">
        <title>Scallop genome provides insights into evolution of bilaterian karyotype and development.</title>
        <authorList>
            <person name="Wang S."/>
            <person name="Zhang J."/>
            <person name="Jiao W."/>
            <person name="Li J."/>
            <person name="Xun X."/>
            <person name="Sun Y."/>
            <person name="Guo X."/>
            <person name="Huan P."/>
            <person name="Dong B."/>
            <person name="Zhang L."/>
            <person name="Hu X."/>
            <person name="Sun X."/>
            <person name="Wang J."/>
            <person name="Zhao C."/>
            <person name="Wang Y."/>
            <person name="Wang D."/>
            <person name="Huang X."/>
            <person name="Wang R."/>
            <person name="Lv J."/>
            <person name="Li Y."/>
            <person name="Zhang Z."/>
            <person name="Liu B."/>
            <person name="Lu W."/>
            <person name="Hui Y."/>
            <person name="Liang J."/>
            <person name="Zhou Z."/>
            <person name="Hou R."/>
            <person name="Li X."/>
            <person name="Liu Y."/>
            <person name="Li H."/>
            <person name="Ning X."/>
            <person name="Lin Y."/>
            <person name="Zhao L."/>
            <person name="Xing Q."/>
            <person name="Dou J."/>
            <person name="Li Y."/>
            <person name="Mao J."/>
            <person name="Guo H."/>
            <person name="Dou H."/>
            <person name="Li T."/>
            <person name="Mu C."/>
            <person name="Jiang W."/>
            <person name="Fu Q."/>
            <person name="Fu X."/>
            <person name="Miao Y."/>
            <person name="Liu J."/>
            <person name="Yu Q."/>
            <person name="Li R."/>
            <person name="Liao H."/>
            <person name="Li X."/>
            <person name="Kong Y."/>
            <person name="Jiang Z."/>
            <person name="Chourrout D."/>
            <person name="Li R."/>
            <person name="Bao Z."/>
        </authorList>
    </citation>
    <scope>NUCLEOTIDE SEQUENCE [LARGE SCALE GENOMIC DNA]</scope>
    <source>
        <strain evidence="10 11">PY_sf001</strain>
    </source>
</reference>
<organism evidence="10 11">
    <name type="scientific">Mizuhopecten yessoensis</name>
    <name type="common">Japanese scallop</name>
    <name type="synonym">Patinopecten yessoensis</name>
    <dbReference type="NCBI Taxonomy" id="6573"/>
    <lineage>
        <taxon>Eukaryota</taxon>
        <taxon>Metazoa</taxon>
        <taxon>Spiralia</taxon>
        <taxon>Lophotrochozoa</taxon>
        <taxon>Mollusca</taxon>
        <taxon>Bivalvia</taxon>
        <taxon>Autobranchia</taxon>
        <taxon>Pteriomorphia</taxon>
        <taxon>Pectinida</taxon>
        <taxon>Pectinoidea</taxon>
        <taxon>Pectinidae</taxon>
        <taxon>Mizuhopecten</taxon>
    </lineage>
</organism>
<keyword evidence="7" id="KW-1133">Transmembrane helix</keyword>
<dbReference type="CDD" id="cd08662">
    <property type="entry name" value="M13"/>
    <property type="match status" value="1"/>
</dbReference>
<dbReference type="InterPro" id="IPR018497">
    <property type="entry name" value="Peptidase_M13_C"/>
</dbReference>
<comment type="caution">
    <text evidence="10">The sequence shown here is derived from an EMBL/GenBank/DDBJ whole genome shotgun (WGS) entry which is preliminary data.</text>
</comment>
<evidence type="ECO:0000256" key="1">
    <source>
        <dbReference type="ARBA" id="ARBA00001947"/>
    </source>
</evidence>
<keyword evidence="7" id="KW-0812">Transmembrane</keyword>
<feature type="transmembrane region" description="Helical" evidence="7">
    <location>
        <begin position="25"/>
        <end position="51"/>
    </location>
</feature>
<keyword evidence="3" id="KW-0479">Metal-binding</keyword>
<dbReference type="InterPro" id="IPR008753">
    <property type="entry name" value="Peptidase_M13_N"/>
</dbReference>
<evidence type="ECO:0000256" key="4">
    <source>
        <dbReference type="ARBA" id="ARBA00022801"/>
    </source>
</evidence>
<dbReference type="InterPro" id="IPR000718">
    <property type="entry name" value="Peptidase_M13"/>
</dbReference>
<dbReference type="PANTHER" id="PTHR11733:SF133">
    <property type="entry name" value="PHOSPHATE-REGULATING NEUTRAL ENDOPEPTIDASE PHEX"/>
    <property type="match status" value="1"/>
</dbReference>